<dbReference type="Gene3D" id="1.50.40.10">
    <property type="entry name" value="Mitochondrial carrier domain"/>
    <property type="match status" value="1"/>
</dbReference>
<dbReference type="OrthoDB" id="10266426at2759"/>
<evidence type="ECO:0000256" key="8">
    <source>
        <dbReference type="ARBA" id="ARBA00023136"/>
    </source>
</evidence>
<keyword evidence="6 11" id="KW-1133">Transmembrane helix</keyword>
<dbReference type="SUPFAM" id="SSF103506">
    <property type="entry name" value="Mitochondrial carrier"/>
    <property type="match status" value="1"/>
</dbReference>
<evidence type="ECO:0000256" key="9">
    <source>
        <dbReference type="PROSITE-ProRule" id="PRU00282"/>
    </source>
</evidence>
<dbReference type="InterPro" id="IPR002067">
    <property type="entry name" value="MCP"/>
</dbReference>
<evidence type="ECO:0000256" key="6">
    <source>
        <dbReference type="ARBA" id="ARBA00022989"/>
    </source>
</evidence>
<dbReference type="GO" id="GO:0005743">
    <property type="term" value="C:mitochondrial inner membrane"/>
    <property type="evidence" value="ECO:0007669"/>
    <property type="project" value="UniProtKB-SubCell"/>
</dbReference>
<evidence type="ECO:0000313" key="13">
    <source>
        <dbReference type="Proteomes" id="UP000269721"/>
    </source>
</evidence>
<dbReference type="FunFam" id="1.50.40.10:FF:000075">
    <property type="entry name" value="Nicotinamide adenine dinucleotide transporter 2, mitochondrial"/>
    <property type="match status" value="1"/>
</dbReference>
<protein>
    <submittedName>
        <fullName evidence="12">Mitochondrial carrier domain-containing protein</fullName>
    </submittedName>
</protein>
<dbReference type="Pfam" id="PF00153">
    <property type="entry name" value="Mito_carr"/>
    <property type="match status" value="3"/>
</dbReference>
<name>A0A4P9WBV4_9FUNG</name>
<keyword evidence="2 10" id="KW-0813">Transport</keyword>
<keyword evidence="4" id="KW-0677">Repeat</keyword>
<evidence type="ECO:0000256" key="4">
    <source>
        <dbReference type="ARBA" id="ARBA00022737"/>
    </source>
</evidence>
<feature type="transmembrane region" description="Helical" evidence="11">
    <location>
        <begin position="87"/>
        <end position="108"/>
    </location>
</feature>
<keyword evidence="5" id="KW-0999">Mitochondrion inner membrane</keyword>
<evidence type="ECO:0000256" key="2">
    <source>
        <dbReference type="ARBA" id="ARBA00022448"/>
    </source>
</evidence>
<dbReference type="PROSITE" id="PS50920">
    <property type="entry name" value="SOLCAR"/>
    <property type="match status" value="3"/>
</dbReference>
<dbReference type="EMBL" id="KZ995720">
    <property type="protein sequence ID" value="RKO90109.1"/>
    <property type="molecule type" value="Genomic_DNA"/>
</dbReference>
<gene>
    <name evidence="12" type="ORF">BDK51DRAFT_28487</name>
</gene>
<evidence type="ECO:0000256" key="3">
    <source>
        <dbReference type="ARBA" id="ARBA00022692"/>
    </source>
</evidence>
<dbReference type="InterPro" id="IPR023395">
    <property type="entry name" value="MCP_dom_sf"/>
</dbReference>
<feature type="transmembrane region" description="Helical" evidence="11">
    <location>
        <begin position="128"/>
        <end position="151"/>
    </location>
</feature>
<evidence type="ECO:0000313" key="12">
    <source>
        <dbReference type="EMBL" id="RKO90109.1"/>
    </source>
</evidence>
<evidence type="ECO:0000256" key="11">
    <source>
        <dbReference type="SAM" id="Phobius"/>
    </source>
</evidence>
<organism evidence="12 13">
    <name type="scientific">Blyttiomyces helicus</name>
    <dbReference type="NCBI Taxonomy" id="388810"/>
    <lineage>
        <taxon>Eukaryota</taxon>
        <taxon>Fungi</taxon>
        <taxon>Fungi incertae sedis</taxon>
        <taxon>Chytridiomycota</taxon>
        <taxon>Chytridiomycota incertae sedis</taxon>
        <taxon>Chytridiomycetes</taxon>
        <taxon>Chytridiomycetes incertae sedis</taxon>
        <taxon>Blyttiomyces</taxon>
    </lineage>
</organism>
<keyword evidence="8 9" id="KW-0472">Membrane</keyword>
<dbReference type="GO" id="GO:1990519">
    <property type="term" value="P:pyrimidine nucleotide import into mitochondrion"/>
    <property type="evidence" value="ECO:0007669"/>
    <property type="project" value="TreeGrafter"/>
</dbReference>
<feature type="repeat" description="Solcar" evidence="9">
    <location>
        <begin position="125"/>
        <end position="216"/>
    </location>
</feature>
<reference evidence="13" key="1">
    <citation type="journal article" date="2018" name="Nat. Microbiol.">
        <title>Leveraging single-cell genomics to expand the fungal tree of life.</title>
        <authorList>
            <person name="Ahrendt S.R."/>
            <person name="Quandt C.A."/>
            <person name="Ciobanu D."/>
            <person name="Clum A."/>
            <person name="Salamov A."/>
            <person name="Andreopoulos B."/>
            <person name="Cheng J.F."/>
            <person name="Woyke T."/>
            <person name="Pelin A."/>
            <person name="Henrissat B."/>
            <person name="Reynolds N.K."/>
            <person name="Benny G.L."/>
            <person name="Smith M.E."/>
            <person name="James T.Y."/>
            <person name="Grigoriev I.V."/>
        </authorList>
    </citation>
    <scope>NUCLEOTIDE SEQUENCE [LARGE SCALE GENOMIC DNA]</scope>
</reference>
<dbReference type="PANTHER" id="PTHR45829:SF1">
    <property type="entry name" value="CARRIER PROTEIN, PUTATIVE (AFU_ORTHOLOGUE AFUA_4G06780)-RELATED"/>
    <property type="match status" value="1"/>
</dbReference>
<dbReference type="InterPro" id="IPR018108">
    <property type="entry name" value="MCP_transmembrane"/>
</dbReference>
<evidence type="ECO:0000256" key="1">
    <source>
        <dbReference type="ARBA" id="ARBA00004448"/>
    </source>
</evidence>
<keyword evidence="7" id="KW-0496">Mitochondrion</keyword>
<evidence type="ECO:0000256" key="5">
    <source>
        <dbReference type="ARBA" id="ARBA00022792"/>
    </source>
</evidence>
<dbReference type="Proteomes" id="UP000269721">
    <property type="component" value="Unassembled WGS sequence"/>
</dbReference>
<accession>A0A4P9WBV4</accession>
<sequence>MDRGGSAAPPPAQNDRDPAPLALLLLHNEQFRSTIAGGIAGCVSAVVTCPLDLVKIRLQNRRLGAPASPGTLGLLTSIFRDEGLRGLYRGVVPTLCGYLPTWAIYFTVYDWGKSAFPSALGKADPDSLTHMLSAISAGLVSTAATNPFWVIRTRVMTQPARPTPNAPYYYTSIINAFTTILRLEGPKALYKGLTPSLIGVSHVALQFPLYERLKSGIKDRNLEQTGAASIGTPGILLASALSKMTASLITYPHEVIRTRLQTQSIATPTAFGRFPLPKYRGILQTARTILIEEGEKAFYKGFSVNLLRTVPASALTIWTYEVVLRKLTLWVQTQNRGG</sequence>
<evidence type="ECO:0000256" key="7">
    <source>
        <dbReference type="ARBA" id="ARBA00023128"/>
    </source>
</evidence>
<comment type="similarity">
    <text evidence="10">Belongs to the mitochondrial carrier (TC 2.A.29) family.</text>
</comment>
<dbReference type="PANTHER" id="PTHR45829">
    <property type="entry name" value="MITOCHONDRIAL CARRIER PROTEIN RIM2"/>
    <property type="match status" value="1"/>
</dbReference>
<dbReference type="AlphaFoldDB" id="A0A4P9WBV4"/>
<keyword evidence="13" id="KW-1185">Reference proteome</keyword>
<dbReference type="GO" id="GO:0015218">
    <property type="term" value="F:pyrimidine nucleotide transmembrane transporter activity"/>
    <property type="evidence" value="ECO:0007669"/>
    <property type="project" value="InterPro"/>
</dbReference>
<dbReference type="InterPro" id="IPR049562">
    <property type="entry name" value="SLC25A33/36-like"/>
</dbReference>
<evidence type="ECO:0000256" key="10">
    <source>
        <dbReference type="RuleBase" id="RU000488"/>
    </source>
</evidence>
<proteinExistence type="inferred from homology"/>
<feature type="repeat" description="Solcar" evidence="9">
    <location>
        <begin position="28"/>
        <end position="115"/>
    </location>
</feature>
<feature type="repeat" description="Solcar" evidence="9">
    <location>
        <begin position="230"/>
        <end position="326"/>
    </location>
</feature>
<dbReference type="PRINTS" id="PR00926">
    <property type="entry name" value="MITOCARRIER"/>
</dbReference>
<comment type="subcellular location">
    <subcellularLocation>
        <location evidence="1">Mitochondrion inner membrane</location>
        <topology evidence="1">Multi-pass membrane protein</topology>
    </subcellularLocation>
</comment>
<keyword evidence="3 9" id="KW-0812">Transmembrane</keyword>